<comment type="subcellular location">
    <subcellularLocation>
        <location evidence="1">Nucleus</location>
    </subcellularLocation>
</comment>
<keyword evidence="8" id="KW-1185">Reference proteome</keyword>
<dbReference type="RefSeq" id="XP_008718640.1">
    <property type="nucleotide sequence ID" value="XM_008720418.1"/>
</dbReference>
<feature type="region of interest" description="Disordered" evidence="6">
    <location>
        <begin position="139"/>
        <end position="166"/>
    </location>
</feature>
<dbReference type="HOGENOM" id="CLU_117263_0_0_1"/>
<evidence type="ECO:0008006" key="9">
    <source>
        <dbReference type="Google" id="ProtNLM"/>
    </source>
</evidence>
<evidence type="ECO:0000256" key="6">
    <source>
        <dbReference type="SAM" id="MobiDB-lite"/>
    </source>
</evidence>
<protein>
    <recommendedName>
        <fullName evidence="9">Mediator of RNA polymerase II transcription subunit 22</fullName>
    </recommendedName>
</protein>
<evidence type="ECO:0000256" key="4">
    <source>
        <dbReference type="ARBA" id="ARBA00023163"/>
    </source>
</evidence>
<dbReference type="GeneID" id="19973420"/>
<dbReference type="GO" id="GO:0016592">
    <property type="term" value="C:mediator complex"/>
    <property type="evidence" value="ECO:0007669"/>
    <property type="project" value="InterPro"/>
</dbReference>
<accession>W2RU71</accession>
<dbReference type="GO" id="GO:0006357">
    <property type="term" value="P:regulation of transcription by RNA polymerase II"/>
    <property type="evidence" value="ECO:0007669"/>
    <property type="project" value="InterPro"/>
</dbReference>
<gene>
    <name evidence="7" type="ORF">HMPREF1541_06081</name>
</gene>
<name>W2RU71_CYPE1</name>
<dbReference type="AlphaFoldDB" id="W2RU71"/>
<dbReference type="VEuPathDB" id="FungiDB:HMPREF1541_06081"/>
<evidence type="ECO:0000313" key="8">
    <source>
        <dbReference type="Proteomes" id="UP000030752"/>
    </source>
</evidence>
<evidence type="ECO:0000256" key="2">
    <source>
        <dbReference type="ARBA" id="ARBA00005942"/>
    </source>
</evidence>
<feature type="region of interest" description="Disordered" evidence="6">
    <location>
        <begin position="37"/>
        <end position="56"/>
    </location>
</feature>
<proteinExistence type="inferred from homology"/>
<organism evidence="7 8">
    <name type="scientific">Cyphellophora europaea (strain CBS 101466)</name>
    <name type="common">Phialophora europaea</name>
    <dbReference type="NCBI Taxonomy" id="1220924"/>
    <lineage>
        <taxon>Eukaryota</taxon>
        <taxon>Fungi</taxon>
        <taxon>Dikarya</taxon>
        <taxon>Ascomycota</taxon>
        <taxon>Pezizomycotina</taxon>
        <taxon>Eurotiomycetes</taxon>
        <taxon>Chaetothyriomycetidae</taxon>
        <taxon>Chaetothyriales</taxon>
        <taxon>Cyphellophoraceae</taxon>
        <taxon>Cyphellophora</taxon>
    </lineage>
</organism>
<dbReference type="InParanoid" id="W2RU71"/>
<keyword evidence="5" id="KW-0539">Nucleus</keyword>
<dbReference type="Pfam" id="PF06179">
    <property type="entry name" value="Med22"/>
    <property type="match status" value="1"/>
</dbReference>
<evidence type="ECO:0000256" key="3">
    <source>
        <dbReference type="ARBA" id="ARBA00023015"/>
    </source>
</evidence>
<sequence length="166" mass="18060">MADTTTPSAKYLQARISHLSLTLLQRFQALLDTAHDAAEGEDGPVPGSDAPSLSPEDVASKQLDIEVGSTALIRAAEEIMVLTRGMKELWLFGGLDTLAEVEGKGDGKGKEEERRRLLQEMAEVRGGLQKWLREYPHVRDGGEVDEGAGKRESEEERGEAEMAVGD</sequence>
<reference evidence="7 8" key="1">
    <citation type="submission" date="2013-03" db="EMBL/GenBank/DDBJ databases">
        <title>The Genome Sequence of Phialophora europaea CBS 101466.</title>
        <authorList>
            <consortium name="The Broad Institute Genomics Platform"/>
            <person name="Cuomo C."/>
            <person name="de Hoog S."/>
            <person name="Gorbushina A."/>
            <person name="Walker B."/>
            <person name="Young S.K."/>
            <person name="Zeng Q."/>
            <person name="Gargeya S."/>
            <person name="Fitzgerald M."/>
            <person name="Haas B."/>
            <person name="Abouelleil A."/>
            <person name="Allen A.W."/>
            <person name="Alvarado L."/>
            <person name="Arachchi H.M."/>
            <person name="Berlin A.M."/>
            <person name="Chapman S.B."/>
            <person name="Gainer-Dewar J."/>
            <person name="Goldberg J."/>
            <person name="Griggs A."/>
            <person name="Gujja S."/>
            <person name="Hansen M."/>
            <person name="Howarth C."/>
            <person name="Imamovic A."/>
            <person name="Ireland A."/>
            <person name="Larimer J."/>
            <person name="McCowan C."/>
            <person name="Murphy C."/>
            <person name="Pearson M."/>
            <person name="Poon T.W."/>
            <person name="Priest M."/>
            <person name="Roberts A."/>
            <person name="Saif S."/>
            <person name="Shea T."/>
            <person name="Sisk P."/>
            <person name="Sykes S."/>
            <person name="Wortman J."/>
            <person name="Nusbaum C."/>
            <person name="Birren B."/>
        </authorList>
    </citation>
    <scope>NUCLEOTIDE SEQUENCE [LARGE SCALE GENOMIC DNA]</scope>
    <source>
        <strain evidence="7 8">CBS 101466</strain>
    </source>
</reference>
<dbReference type="EMBL" id="KB822721">
    <property type="protein sequence ID" value="ETN39855.1"/>
    <property type="molecule type" value="Genomic_DNA"/>
</dbReference>
<feature type="compositionally biased region" description="Basic and acidic residues" evidence="6">
    <location>
        <begin position="139"/>
        <end position="154"/>
    </location>
</feature>
<dbReference type="Proteomes" id="UP000030752">
    <property type="component" value="Unassembled WGS sequence"/>
</dbReference>
<keyword evidence="3" id="KW-0805">Transcription regulation</keyword>
<evidence type="ECO:0000313" key="7">
    <source>
        <dbReference type="EMBL" id="ETN39855.1"/>
    </source>
</evidence>
<keyword evidence="4" id="KW-0804">Transcription</keyword>
<evidence type="ECO:0000256" key="1">
    <source>
        <dbReference type="ARBA" id="ARBA00004123"/>
    </source>
</evidence>
<dbReference type="OrthoDB" id="203279at2759"/>
<dbReference type="STRING" id="1220924.W2RU71"/>
<dbReference type="eggNOG" id="ENOG502SD63">
    <property type="taxonomic scope" value="Eukaryota"/>
</dbReference>
<evidence type="ECO:0000256" key="5">
    <source>
        <dbReference type="ARBA" id="ARBA00023242"/>
    </source>
</evidence>
<dbReference type="GO" id="GO:0003712">
    <property type="term" value="F:transcription coregulator activity"/>
    <property type="evidence" value="ECO:0007669"/>
    <property type="project" value="InterPro"/>
</dbReference>
<dbReference type="InterPro" id="IPR009332">
    <property type="entry name" value="Med22"/>
</dbReference>
<comment type="similarity">
    <text evidence="2">Belongs to the Mediator complex subunit 22 family.</text>
</comment>
<dbReference type="Gene3D" id="6.10.280.160">
    <property type="entry name" value="Mediator of RNA polymerase II transcription subunit 22"/>
    <property type="match status" value="1"/>
</dbReference>